<dbReference type="Gene3D" id="3.30.1440.10">
    <property type="match status" value="1"/>
</dbReference>
<proteinExistence type="inferred from homology"/>
<dbReference type="InterPro" id="IPR031310">
    <property type="entry name" value="Ribosomal_uL5_N"/>
</dbReference>
<dbReference type="Pfam" id="PF00673">
    <property type="entry name" value="Ribosomal_L5_C"/>
    <property type="match status" value="1"/>
</dbReference>
<dbReference type="InterPro" id="IPR002132">
    <property type="entry name" value="Ribosomal_uL5"/>
</dbReference>
<organism evidence="9 10">
    <name type="scientific">Candidatus Nealsonbacteria bacterium CG03_land_8_20_14_0_80_36_12</name>
    <dbReference type="NCBI Taxonomy" id="1974701"/>
    <lineage>
        <taxon>Bacteria</taxon>
        <taxon>Candidatus Nealsoniibacteriota</taxon>
    </lineage>
</organism>
<keyword evidence="5" id="KW-0694">RNA-binding</keyword>
<dbReference type="InterPro" id="IPR031309">
    <property type="entry name" value="Ribosomal_uL5_C"/>
</dbReference>
<dbReference type="Proteomes" id="UP000230324">
    <property type="component" value="Unassembled WGS sequence"/>
</dbReference>
<dbReference type="EMBL" id="PEUV01000016">
    <property type="protein sequence ID" value="PIV12780.1"/>
    <property type="molecule type" value="Genomic_DNA"/>
</dbReference>
<comment type="similarity">
    <text evidence="1 5 6">Belongs to the universal ribosomal protein uL5 family.</text>
</comment>
<comment type="caution">
    <text evidence="9">The sequence shown here is derived from an EMBL/GenBank/DDBJ whole genome shotgun (WGS) entry which is preliminary data.</text>
</comment>
<dbReference type="GO" id="GO:0006412">
    <property type="term" value="P:translation"/>
    <property type="evidence" value="ECO:0007669"/>
    <property type="project" value="UniProtKB-UniRule"/>
</dbReference>
<comment type="function">
    <text evidence="5">This is 1 of the proteins that bind and probably mediate the attachment of the 5S RNA into the large ribosomal subunit, where it forms part of the central protuberance. In the 70S ribosome it contacts protein S13 of the 30S subunit (bridge B1b), connecting the 2 subunits; this bridge is implicated in subunit movement. Contacts the P site tRNA; the 5S rRNA and some of its associated proteins might help stabilize positioning of ribosome-bound tRNAs.</text>
</comment>
<keyword evidence="5" id="KW-0820">tRNA-binding</keyword>
<evidence type="ECO:0000256" key="5">
    <source>
        <dbReference type="HAMAP-Rule" id="MF_01333"/>
    </source>
</evidence>
<evidence type="ECO:0000259" key="7">
    <source>
        <dbReference type="Pfam" id="PF00281"/>
    </source>
</evidence>
<feature type="domain" description="Large ribosomal subunit protein uL5 N-terminal" evidence="7">
    <location>
        <begin position="24"/>
        <end position="86"/>
    </location>
</feature>
<accession>A0A2M7BYR7</accession>
<dbReference type="GO" id="GO:0000049">
    <property type="term" value="F:tRNA binding"/>
    <property type="evidence" value="ECO:0007669"/>
    <property type="project" value="UniProtKB-UniRule"/>
</dbReference>
<feature type="domain" description="Large ribosomal subunit protein uL5 C-terminal" evidence="8">
    <location>
        <begin position="90"/>
        <end position="182"/>
    </location>
</feature>
<keyword evidence="5" id="KW-0699">rRNA-binding</keyword>
<evidence type="ECO:0000256" key="6">
    <source>
        <dbReference type="RuleBase" id="RU003930"/>
    </source>
</evidence>
<dbReference type="Pfam" id="PF00281">
    <property type="entry name" value="Ribosomal_L5"/>
    <property type="match status" value="1"/>
</dbReference>
<evidence type="ECO:0000256" key="1">
    <source>
        <dbReference type="ARBA" id="ARBA00008553"/>
    </source>
</evidence>
<dbReference type="GO" id="GO:0003735">
    <property type="term" value="F:structural constituent of ribosome"/>
    <property type="evidence" value="ECO:0007669"/>
    <property type="project" value="InterPro"/>
</dbReference>
<sequence length="185" mass="21058">MLRLKDKYNKEVIPEMMKKFGYKNIMVVPKIKKVVVNTSFGKLISGKTKEEQKKIFTFVLNDLALITSQRPILTKAKKSIAGFKIRQGLPIGAEVTLRKQMMYDFLERVIHIALPRSRDFQGINSKSVDSKGNLTIGIKEHIAFPEISIEKAKFIFGFEITVVTTAKTREEGLELLRLLGFPLKS</sequence>
<keyword evidence="3 5" id="KW-0687">Ribonucleoprotein</keyword>
<evidence type="ECO:0000313" key="10">
    <source>
        <dbReference type="Proteomes" id="UP000230324"/>
    </source>
</evidence>
<dbReference type="InterPro" id="IPR022803">
    <property type="entry name" value="Ribosomal_uL5_dom_sf"/>
</dbReference>
<evidence type="ECO:0000313" key="9">
    <source>
        <dbReference type="EMBL" id="PIV12780.1"/>
    </source>
</evidence>
<dbReference type="NCBIfam" id="NF000585">
    <property type="entry name" value="PRK00010.1"/>
    <property type="match status" value="1"/>
</dbReference>
<dbReference type="GO" id="GO:1990904">
    <property type="term" value="C:ribonucleoprotein complex"/>
    <property type="evidence" value="ECO:0007669"/>
    <property type="project" value="UniProtKB-KW"/>
</dbReference>
<dbReference type="FunFam" id="3.30.1440.10:FF:000001">
    <property type="entry name" value="50S ribosomal protein L5"/>
    <property type="match status" value="1"/>
</dbReference>
<comment type="subunit">
    <text evidence="5">Part of the 50S ribosomal subunit; part of the 5S rRNA/L5/L18/L25 subcomplex. Contacts the 5S rRNA and the P site tRNA. Forms a bridge to the 30S subunit in the 70S ribosome.</text>
</comment>
<dbReference type="GO" id="GO:0005840">
    <property type="term" value="C:ribosome"/>
    <property type="evidence" value="ECO:0007669"/>
    <property type="project" value="UniProtKB-KW"/>
</dbReference>
<dbReference type="InterPro" id="IPR020930">
    <property type="entry name" value="Ribosomal_uL5_bac-type"/>
</dbReference>
<dbReference type="PANTHER" id="PTHR11994">
    <property type="entry name" value="60S RIBOSOMAL PROTEIN L11-RELATED"/>
    <property type="match status" value="1"/>
</dbReference>
<evidence type="ECO:0000256" key="4">
    <source>
        <dbReference type="ARBA" id="ARBA00035245"/>
    </source>
</evidence>
<dbReference type="GO" id="GO:0019843">
    <property type="term" value="F:rRNA binding"/>
    <property type="evidence" value="ECO:0007669"/>
    <property type="project" value="UniProtKB-UniRule"/>
</dbReference>
<protein>
    <recommendedName>
        <fullName evidence="4 5">Large ribosomal subunit protein uL5</fullName>
    </recommendedName>
</protein>
<dbReference type="AlphaFoldDB" id="A0A2M7BYR7"/>
<keyword evidence="2 5" id="KW-0689">Ribosomal protein</keyword>
<evidence type="ECO:0000259" key="8">
    <source>
        <dbReference type="Pfam" id="PF00673"/>
    </source>
</evidence>
<evidence type="ECO:0000256" key="3">
    <source>
        <dbReference type="ARBA" id="ARBA00023274"/>
    </source>
</evidence>
<gene>
    <name evidence="5" type="primary">rplE</name>
    <name evidence="9" type="ORF">COS47_00770</name>
</gene>
<dbReference type="HAMAP" id="MF_01333_B">
    <property type="entry name" value="Ribosomal_uL5_B"/>
    <property type="match status" value="1"/>
</dbReference>
<name>A0A2M7BYR7_9BACT</name>
<dbReference type="SUPFAM" id="SSF55282">
    <property type="entry name" value="RL5-like"/>
    <property type="match status" value="1"/>
</dbReference>
<evidence type="ECO:0000256" key="2">
    <source>
        <dbReference type="ARBA" id="ARBA00022980"/>
    </source>
</evidence>
<dbReference type="PIRSF" id="PIRSF002161">
    <property type="entry name" value="Ribosomal_L5"/>
    <property type="match status" value="1"/>
</dbReference>
<reference evidence="10" key="1">
    <citation type="submission" date="2017-09" db="EMBL/GenBank/DDBJ databases">
        <title>Depth-based differentiation of microbial function through sediment-hosted aquifers and enrichment of novel symbionts in the deep terrestrial subsurface.</title>
        <authorList>
            <person name="Probst A.J."/>
            <person name="Ladd B."/>
            <person name="Jarett J.K."/>
            <person name="Geller-Mcgrath D.E."/>
            <person name="Sieber C.M.K."/>
            <person name="Emerson J.B."/>
            <person name="Anantharaman K."/>
            <person name="Thomas B.C."/>
            <person name="Malmstrom R."/>
            <person name="Stieglmeier M."/>
            <person name="Klingl A."/>
            <person name="Woyke T."/>
            <person name="Ryan C.M."/>
            <person name="Banfield J.F."/>
        </authorList>
    </citation>
    <scope>NUCLEOTIDE SEQUENCE [LARGE SCALE GENOMIC DNA]</scope>
</reference>